<evidence type="ECO:0000259" key="3">
    <source>
        <dbReference type="Pfam" id="PF02826"/>
    </source>
</evidence>
<evidence type="ECO:0000256" key="2">
    <source>
        <dbReference type="ARBA" id="ARBA00023027"/>
    </source>
</evidence>
<dbReference type="VEuPathDB" id="AmoebaDB:NF0098550"/>
<accession>A0A6A5C5F9</accession>
<dbReference type="PANTHER" id="PTHR43333:SF1">
    <property type="entry name" value="D-ISOMER SPECIFIC 2-HYDROXYACID DEHYDROGENASE NAD-BINDING DOMAIN-CONTAINING PROTEIN"/>
    <property type="match status" value="1"/>
</dbReference>
<dbReference type="GeneID" id="68120083"/>
<name>A0A6A5C5F9_NAEFO</name>
<protein>
    <recommendedName>
        <fullName evidence="3">D-isomer specific 2-hydroxyacid dehydrogenase NAD-binding domain-containing protein</fullName>
    </recommendedName>
</protein>
<evidence type="ECO:0000313" key="4">
    <source>
        <dbReference type="EMBL" id="KAF0981080.1"/>
    </source>
</evidence>
<dbReference type="GO" id="GO:0051287">
    <property type="term" value="F:NAD binding"/>
    <property type="evidence" value="ECO:0007669"/>
    <property type="project" value="InterPro"/>
</dbReference>
<evidence type="ECO:0000313" key="5">
    <source>
        <dbReference type="Proteomes" id="UP000444721"/>
    </source>
</evidence>
<sequence>MNVLPSCCYLLNLPHQIIQSSSPIAYLMTEEFFKTLYEQLKDESNDRHVKWIMCTFAGVNLIFDTIRKLEFSEHLLELLEKRNVKLTKIGKFGLLMYEYLLQHMLNDLRFYDKVLEHQAQKVWIGKTAFLHKTLNQTKIGLMGFGNIGKYVSQQLKQSFPKITIHVYRNQKCNTKTEHSMQEEEGDADSHMATVDKFFYGPGELKDFLSSTDFDFIISILPSTPQTRKLLDHEMLQHLTTRSHTCFINVGRGDLISECSVLSALDHKYIRKAILDVFEVEPLPNTSVFWERKDVIVTPHISALSIPSVLVESFFENFLLIHVHHKDHDAVTLDFNMLKYCCDWKKGY</sequence>
<gene>
    <name evidence="4" type="ORF">FDP41_012868</name>
</gene>
<dbReference type="RefSeq" id="XP_044565793.1">
    <property type="nucleotide sequence ID" value="XM_044703434.1"/>
</dbReference>
<dbReference type="VEuPathDB" id="AmoebaDB:NfTy_079740"/>
<proteinExistence type="predicted"/>
<dbReference type="InterPro" id="IPR006140">
    <property type="entry name" value="D-isomer_DH_NAD-bd"/>
</dbReference>
<dbReference type="EMBL" id="VFQX01000016">
    <property type="protein sequence ID" value="KAF0981080.1"/>
    <property type="molecule type" value="Genomic_DNA"/>
</dbReference>
<dbReference type="OrthoDB" id="298012at2759"/>
<reference evidence="4 5" key="1">
    <citation type="journal article" date="2019" name="Sci. Rep.">
        <title>Nanopore sequencing improves the draft genome of the human pathogenic amoeba Naegleria fowleri.</title>
        <authorList>
            <person name="Liechti N."/>
            <person name="Schurch N."/>
            <person name="Bruggmann R."/>
            <person name="Wittwer M."/>
        </authorList>
    </citation>
    <scope>NUCLEOTIDE SEQUENCE [LARGE SCALE GENOMIC DNA]</scope>
    <source>
        <strain evidence="4 5">ATCC 30894</strain>
    </source>
</reference>
<dbReference type="InterPro" id="IPR036291">
    <property type="entry name" value="NAD(P)-bd_dom_sf"/>
</dbReference>
<dbReference type="AlphaFoldDB" id="A0A6A5C5F9"/>
<dbReference type="Gene3D" id="3.40.50.720">
    <property type="entry name" value="NAD(P)-binding Rossmann-like Domain"/>
    <property type="match status" value="2"/>
</dbReference>
<dbReference type="PANTHER" id="PTHR43333">
    <property type="entry name" value="2-HACID_DH_C DOMAIN-CONTAINING PROTEIN"/>
    <property type="match status" value="1"/>
</dbReference>
<dbReference type="GO" id="GO:0016491">
    <property type="term" value="F:oxidoreductase activity"/>
    <property type="evidence" value="ECO:0007669"/>
    <property type="project" value="UniProtKB-KW"/>
</dbReference>
<dbReference type="Pfam" id="PF02826">
    <property type="entry name" value="2-Hacid_dh_C"/>
    <property type="match status" value="1"/>
</dbReference>
<keyword evidence="2" id="KW-0520">NAD</keyword>
<feature type="domain" description="D-isomer specific 2-hydroxyacid dehydrogenase NAD-binding" evidence="3">
    <location>
        <begin position="102"/>
        <end position="301"/>
    </location>
</feature>
<organism evidence="4 5">
    <name type="scientific">Naegleria fowleri</name>
    <name type="common">Brain eating amoeba</name>
    <dbReference type="NCBI Taxonomy" id="5763"/>
    <lineage>
        <taxon>Eukaryota</taxon>
        <taxon>Discoba</taxon>
        <taxon>Heterolobosea</taxon>
        <taxon>Tetramitia</taxon>
        <taxon>Eutetramitia</taxon>
        <taxon>Vahlkampfiidae</taxon>
        <taxon>Naegleria</taxon>
    </lineage>
</organism>
<keyword evidence="1" id="KW-0560">Oxidoreductase</keyword>
<dbReference type="Proteomes" id="UP000444721">
    <property type="component" value="Unassembled WGS sequence"/>
</dbReference>
<keyword evidence="5" id="KW-1185">Reference proteome</keyword>
<evidence type="ECO:0000256" key="1">
    <source>
        <dbReference type="ARBA" id="ARBA00023002"/>
    </source>
</evidence>
<dbReference type="VEuPathDB" id="AmoebaDB:FDP41_012868"/>
<dbReference type="OMA" id="SALWAHP"/>
<dbReference type="SUPFAM" id="SSF51735">
    <property type="entry name" value="NAD(P)-binding Rossmann-fold domains"/>
    <property type="match status" value="1"/>
</dbReference>
<comment type="caution">
    <text evidence="4">The sequence shown here is derived from an EMBL/GenBank/DDBJ whole genome shotgun (WGS) entry which is preliminary data.</text>
</comment>